<evidence type="ECO:0000313" key="5">
    <source>
        <dbReference type="Proteomes" id="UP000594836"/>
    </source>
</evidence>
<evidence type="ECO:0000313" key="4">
    <source>
        <dbReference type="Proteomes" id="UP000550136"/>
    </source>
</evidence>
<sequence length="377" mass="42488">MRIALLLGAAVATLFAADLAEARPRWTEAQAKAWYAEQPWLVGANYTPASAINQLEMWQAATWDPKRIDYELGLAQGIGMNTMRVFLHDQLWAQNPEGFRQRIDAFLTMAKAHGIRPLFVLFDSCWDPDPRLGPQHPPIPGVHNSGWVQGPGMAGLRDRAGWPRYRAYVQGVIGAFKDDPRILGWDVWNEPDNGADQYKGQEGKEPLVRALLAQVFDWARAADPSQPLTSGVWQGEDWTPGGRTSPMEKLQLGQSDVISFHDYSWPETFERRVRQLLPYNRPILCTEYMARGNGSTFDGSLPIGKRHNVAMMNWGFVDGKTQTRLPWDSWKKPYVLEEPTIWFHEVFRADGTPYRPAEVALIRSLSAAPKGVVPALP</sequence>
<dbReference type="Gene3D" id="3.20.20.80">
    <property type="entry name" value="Glycosidases"/>
    <property type="match status" value="1"/>
</dbReference>
<dbReference type="EMBL" id="CP065713">
    <property type="protein sequence ID" value="QPT10387.1"/>
    <property type="molecule type" value="Genomic_DNA"/>
</dbReference>
<dbReference type="OrthoDB" id="9774262at2"/>
<dbReference type="RefSeq" id="WP_037568266.1">
    <property type="nucleotide sequence ID" value="NZ_AP023323.1"/>
</dbReference>
<reference evidence="3 5" key="2">
    <citation type="submission" date="2020-12" db="EMBL/GenBank/DDBJ databases">
        <title>FDA dAtabase for Regulatory Grade micrObial Sequences (FDA-ARGOS): Supporting development and validation of Infectious Disease Dx tests.</title>
        <authorList>
            <person name="Sproer C."/>
            <person name="Gronow S."/>
            <person name="Severitt S."/>
            <person name="Schroder I."/>
            <person name="Tallon L."/>
            <person name="Sadzewicz L."/>
            <person name="Zhao X."/>
            <person name="Boylan J."/>
            <person name="Ott S."/>
            <person name="Bowen H."/>
            <person name="Vavikolanu K."/>
            <person name="Mehta A."/>
            <person name="Aluvathingal J."/>
            <person name="Nadendla S."/>
            <person name="Lowell S."/>
            <person name="Myers T."/>
            <person name="Yan Y."/>
            <person name="Sichtig H."/>
        </authorList>
    </citation>
    <scope>NUCLEOTIDE SEQUENCE [LARGE SCALE GENOMIC DNA]</scope>
    <source>
        <strain evidence="3 5">FDAARGOS_881</strain>
    </source>
</reference>
<name>A0A411LMX5_SPHPI</name>
<keyword evidence="2" id="KW-0378">Hydrolase</keyword>
<feature type="signal peptide" evidence="1">
    <location>
        <begin position="1"/>
        <end position="16"/>
    </location>
</feature>
<dbReference type="GO" id="GO:0016787">
    <property type="term" value="F:hydrolase activity"/>
    <property type="evidence" value="ECO:0007669"/>
    <property type="project" value="UniProtKB-KW"/>
</dbReference>
<evidence type="ECO:0000313" key="2">
    <source>
        <dbReference type="EMBL" id="NNG58483.1"/>
    </source>
</evidence>
<dbReference type="Proteomes" id="UP000594836">
    <property type="component" value="Chromosome"/>
</dbReference>
<evidence type="ECO:0000256" key="1">
    <source>
        <dbReference type="SAM" id="SignalP"/>
    </source>
</evidence>
<dbReference type="InterPro" id="IPR017853">
    <property type="entry name" value="GH"/>
</dbReference>
<dbReference type="EMBL" id="JABEOU010000035">
    <property type="protein sequence ID" value="NNG58483.1"/>
    <property type="molecule type" value="Genomic_DNA"/>
</dbReference>
<dbReference type="AlphaFoldDB" id="A0A411LMX5"/>
<feature type="chain" id="PRO_5033414601" evidence="1">
    <location>
        <begin position="17"/>
        <end position="377"/>
    </location>
</feature>
<organism evidence="2 4">
    <name type="scientific">Sphingomonas paucimobilis</name>
    <name type="common">Pseudomonas paucimobilis</name>
    <dbReference type="NCBI Taxonomy" id="13689"/>
    <lineage>
        <taxon>Bacteria</taxon>
        <taxon>Pseudomonadati</taxon>
        <taxon>Pseudomonadota</taxon>
        <taxon>Alphaproteobacteria</taxon>
        <taxon>Sphingomonadales</taxon>
        <taxon>Sphingomonadaceae</taxon>
        <taxon>Sphingomonas</taxon>
    </lineage>
</organism>
<protein>
    <submittedName>
        <fullName evidence="2">Cellulase family glycosylhydrolase</fullName>
    </submittedName>
</protein>
<dbReference type="Proteomes" id="UP000550136">
    <property type="component" value="Unassembled WGS sequence"/>
</dbReference>
<proteinExistence type="predicted"/>
<accession>A0A411LMX5</accession>
<evidence type="ECO:0000313" key="3">
    <source>
        <dbReference type="EMBL" id="QPT10387.1"/>
    </source>
</evidence>
<keyword evidence="1" id="KW-0732">Signal</keyword>
<gene>
    <name evidence="2" type="ORF">HKX06_14025</name>
    <name evidence="3" type="ORF">I6G38_09445</name>
</gene>
<dbReference type="SUPFAM" id="SSF51445">
    <property type="entry name" value="(Trans)glycosidases"/>
    <property type="match status" value="1"/>
</dbReference>
<reference evidence="2 4" key="1">
    <citation type="submission" date="2020-05" db="EMBL/GenBank/DDBJ databases">
        <title>Draft Genome Sequences of Sphingomonas sp. Isolated from the International Space Station.</title>
        <authorList>
            <person name="Bijlani S."/>
            <person name="Singh N.K."/>
            <person name="Mason C.E."/>
            <person name="Wang C.C."/>
            <person name="Venkateswaran K."/>
        </authorList>
    </citation>
    <scope>NUCLEOTIDE SEQUENCE [LARGE SCALE GENOMIC DNA]</scope>
    <source>
        <strain evidence="2 4">FKI-L5-BR-P1</strain>
    </source>
</reference>